<dbReference type="GO" id="GO:0010181">
    <property type="term" value="F:FMN binding"/>
    <property type="evidence" value="ECO:0007669"/>
    <property type="project" value="TreeGrafter"/>
</dbReference>
<dbReference type="PANTHER" id="PTHR30543:SF21">
    <property type="entry name" value="NAD(P)H-DEPENDENT FMN REDUCTASE LOT6"/>
    <property type="match status" value="1"/>
</dbReference>
<evidence type="ECO:0000259" key="1">
    <source>
        <dbReference type="Pfam" id="PF03358"/>
    </source>
</evidence>
<gene>
    <name evidence="2" type="ORF">CLV45_0746</name>
</gene>
<reference evidence="2 3" key="1">
    <citation type="submission" date="2017-11" db="EMBL/GenBank/DDBJ databases">
        <title>Genomic Encyclopedia of Archaeal and Bacterial Type Strains, Phase II (KMG-II): From Individual Species to Whole Genera.</title>
        <authorList>
            <person name="Goeker M."/>
        </authorList>
    </citation>
    <scope>NUCLEOTIDE SEQUENCE [LARGE SCALE GENOMIC DNA]</scope>
    <source>
        <strain evidence="2 3">DSM 11115</strain>
    </source>
</reference>
<dbReference type="SUPFAM" id="SSF52218">
    <property type="entry name" value="Flavoproteins"/>
    <property type="match status" value="1"/>
</dbReference>
<protein>
    <submittedName>
        <fullName evidence="2">NAD(P)H-dependent FMN reductase</fullName>
    </submittedName>
</protein>
<proteinExistence type="predicted"/>
<feature type="domain" description="NADPH-dependent FMN reductase-like" evidence="1">
    <location>
        <begin position="2"/>
        <end position="139"/>
    </location>
</feature>
<keyword evidence="3" id="KW-1185">Reference proteome</keyword>
<dbReference type="Pfam" id="PF03358">
    <property type="entry name" value="FMN_red"/>
    <property type="match status" value="1"/>
</dbReference>
<dbReference type="GO" id="GO:0016491">
    <property type="term" value="F:oxidoreductase activity"/>
    <property type="evidence" value="ECO:0007669"/>
    <property type="project" value="InterPro"/>
</dbReference>
<organism evidence="2 3">
    <name type="scientific">Hymenobacter chitinivorans DSM 11115</name>
    <dbReference type="NCBI Taxonomy" id="1121954"/>
    <lineage>
        <taxon>Bacteria</taxon>
        <taxon>Pseudomonadati</taxon>
        <taxon>Bacteroidota</taxon>
        <taxon>Cytophagia</taxon>
        <taxon>Cytophagales</taxon>
        <taxon>Hymenobacteraceae</taxon>
        <taxon>Hymenobacter</taxon>
    </lineage>
</organism>
<dbReference type="RefSeq" id="WP_100335050.1">
    <property type="nucleotide sequence ID" value="NZ_PGFA01000001.1"/>
</dbReference>
<dbReference type="GO" id="GO:0005829">
    <property type="term" value="C:cytosol"/>
    <property type="evidence" value="ECO:0007669"/>
    <property type="project" value="TreeGrafter"/>
</dbReference>
<dbReference type="EMBL" id="PGFA01000001">
    <property type="protein sequence ID" value="PJJ59329.1"/>
    <property type="molecule type" value="Genomic_DNA"/>
</dbReference>
<dbReference type="PANTHER" id="PTHR30543">
    <property type="entry name" value="CHROMATE REDUCTASE"/>
    <property type="match status" value="1"/>
</dbReference>
<evidence type="ECO:0000313" key="2">
    <source>
        <dbReference type="EMBL" id="PJJ59329.1"/>
    </source>
</evidence>
<dbReference type="InterPro" id="IPR029039">
    <property type="entry name" value="Flavoprotein-like_sf"/>
</dbReference>
<name>A0A2M9BN08_9BACT</name>
<dbReference type="InterPro" id="IPR050712">
    <property type="entry name" value="NAD(P)H-dep_reductase"/>
</dbReference>
<dbReference type="OrthoDB" id="9812295at2"/>
<comment type="caution">
    <text evidence="2">The sequence shown here is derived from an EMBL/GenBank/DDBJ whole genome shotgun (WGS) entry which is preliminary data.</text>
</comment>
<dbReference type="InterPro" id="IPR005025">
    <property type="entry name" value="FMN_Rdtase-like_dom"/>
</dbReference>
<accession>A0A2M9BN08</accession>
<dbReference type="AlphaFoldDB" id="A0A2M9BN08"/>
<evidence type="ECO:0000313" key="3">
    <source>
        <dbReference type="Proteomes" id="UP000228535"/>
    </source>
</evidence>
<dbReference type="Proteomes" id="UP000228535">
    <property type="component" value="Unassembled WGS sequence"/>
</dbReference>
<dbReference type="Gene3D" id="3.40.50.360">
    <property type="match status" value="1"/>
</dbReference>
<sequence>MITIIAGTNRPASRARRIANIYAGLLEELGADYQILDLADLPGDFTSSALYENTGKHEAFNKLVRQAETANKLVFIVPEYNCSIPGVLKSFIDGLPYPGGIRGKQAALVGLSAGTQGGLLALSHLTDILMYLGTLVLPARVRLPSLDQYLLSNGELDNSLYLQLLKDQAEQLVAS</sequence>